<dbReference type="FunFam" id="1.10.418.10:FF:000035">
    <property type="entry name" value="girdin isoform X1"/>
    <property type="match status" value="1"/>
</dbReference>
<feature type="compositionally biased region" description="Polar residues" evidence="6">
    <location>
        <begin position="1655"/>
        <end position="1684"/>
    </location>
</feature>
<dbReference type="OrthoDB" id="10254988at2759"/>
<dbReference type="GO" id="GO:0031122">
    <property type="term" value="P:cytoplasmic microtubule organization"/>
    <property type="evidence" value="ECO:0007669"/>
    <property type="project" value="TreeGrafter"/>
</dbReference>
<dbReference type="GO" id="GO:0008017">
    <property type="term" value="F:microtubule binding"/>
    <property type="evidence" value="ECO:0007669"/>
    <property type="project" value="TreeGrafter"/>
</dbReference>
<evidence type="ECO:0000256" key="2">
    <source>
        <dbReference type="ARBA" id="ARBA00022490"/>
    </source>
</evidence>
<feature type="region of interest" description="Disordered" evidence="6">
    <location>
        <begin position="1820"/>
        <end position="1839"/>
    </location>
</feature>
<feature type="compositionally biased region" description="Polar residues" evidence="6">
    <location>
        <begin position="1978"/>
        <end position="1987"/>
    </location>
</feature>
<feature type="compositionally biased region" description="Polar residues" evidence="6">
    <location>
        <begin position="1748"/>
        <end position="1760"/>
    </location>
</feature>
<evidence type="ECO:0000256" key="1">
    <source>
        <dbReference type="ARBA" id="ARBA00004496"/>
    </source>
</evidence>
<feature type="region of interest" description="Disordered" evidence="6">
    <location>
        <begin position="1103"/>
        <end position="1127"/>
    </location>
</feature>
<dbReference type="Gene3D" id="1.10.287.1490">
    <property type="match status" value="1"/>
</dbReference>
<feature type="compositionally biased region" description="Basic and acidic residues" evidence="6">
    <location>
        <begin position="2065"/>
        <end position="2075"/>
    </location>
</feature>
<dbReference type="GO" id="GO:0030705">
    <property type="term" value="P:cytoskeleton-dependent intracellular transport"/>
    <property type="evidence" value="ECO:0007669"/>
    <property type="project" value="InterPro"/>
</dbReference>
<dbReference type="GO" id="GO:0051959">
    <property type="term" value="F:dynein light intermediate chain binding"/>
    <property type="evidence" value="ECO:0007669"/>
    <property type="project" value="TreeGrafter"/>
</dbReference>
<dbReference type="SUPFAM" id="SSF90257">
    <property type="entry name" value="Myosin rod fragments"/>
    <property type="match status" value="1"/>
</dbReference>
<feature type="region of interest" description="Disordered" evidence="6">
    <location>
        <begin position="1727"/>
        <end position="1762"/>
    </location>
</feature>
<dbReference type="Gene3D" id="1.10.418.10">
    <property type="entry name" value="Calponin-like domain"/>
    <property type="match status" value="1"/>
</dbReference>
<evidence type="ECO:0000256" key="4">
    <source>
        <dbReference type="ARBA" id="ARBA00023054"/>
    </source>
</evidence>
<evidence type="ECO:0000256" key="5">
    <source>
        <dbReference type="ARBA" id="ARBA00061299"/>
    </source>
</evidence>
<keyword evidence="4" id="KW-0175">Coiled coil</keyword>
<evidence type="ECO:0000256" key="3">
    <source>
        <dbReference type="ARBA" id="ARBA00022658"/>
    </source>
</evidence>
<dbReference type="Gene3D" id="6.10.250.3110">
    <property type="match status" value="1"/>
</dbReference>
<dbReference type="PANTHER" id="PTHR18947">
    <property type="entry name" value="HOOK PROTEINS"/>
    <property type="match status" value="1"/>
</dbReference>
<protein>
    <submittedName>
        <fullName evidence="8">CCDC88A protein</fullName>
    </submittedName>
</protein>
<gene>
    <name evidence="8" type="primary">CCDC88A</name>
    <name evidence="8" type="ORF">BLAG_LOCUS18722</name>
</gene>
<evidence type="ECO:0000313" key="8">
    <source>
        <dbReference type="EMBL" id="CAH1264322.1"/>
    </source>
</evidence>
<feature type="compositionally biased region" description="Basic and acidic residues" evidence="6">
    <location>
        <begin position="1790"/>
        <end position="1806"/>
    </location>
</feature>
<keyword evidence="9" id="KW-1185">Reference proteome</keyword>
<organism evidence="8 9">
    <name type="scientific">Branchiostoma lanceolatum</name>
    <name type="common">Common lancelet</name>
    <name type="synonym">Amphioxus lanceolatum</name>
    <dbReference type="NCBI Taxonomy" id="7740"/>
    <lineage>
        <taxon>Eukaryota</taxon>
        <taxon>Metazoa</taxon>
        <taxon>Chordata</taxon>
        <taxon>Cephalochordata</taxon>
        <taxon>Leptocardii</taxon>
        <taxon>Amphioxiformes</taxon>
        <taxon>Branchiostomatidae</taxon>
        <taxon>Branchiostoma</taxon>
    </lineage>
</organism>
<dbReference type="InterPro" id="IPR043936">
    <property type="entry name" value="HOOK_N"/>
</dbReference>
<feature type="compositionally biased region" description="Basic and acidic residues" evidence="6">
    <location>
        <begin position="2005"/>
        <end position="2017"/>
    </location>
</feature>
<accession>A0A8J9ZWU9</accession>
<feature type="region of interest" description="Disordered" evidence="6">
    <location>
        <begin position="475"/>
        <end position="499"/>
    </location>
</feature>
<evidence type="ECO:0000259" key="7">
    <source>
        <dbReference type="Pfam" id="PF19047"/>
    </source>
</evidence>
<feature type="compositionally biased region" description="Low complexity" evidence="6">
    <location>
        <begin position="1413"/>
        <end position="1426"/>
    </location>
</feature>
<dbReference type="Pfam" id="PF19047">
    <property type="entry name" value="HOOK_N"/>
    <property type="match status" value="1"/>
</dbReference>
<dbReference type="GO" id="GO:0007165">
    <property type="term" value="P:signal transduction"/>
    <property type="evidence" value="ECO:0007669"/>
    <property type="project" value="UniProtKB-ARBA"/>
</dbReference>
<sequence>MAEEDAEVSPMEAFMDSPLVVWAKTFNPGSKVEFTNLVEGTFLNEMMLQIDPRPTNQRINKQVQGQVHLRIQNLAILMRHIKSYYQDVLQQLIVMKLPDIIAIGKEPEGEQCIHELRKILLLVLGCAVQCEKKEVFIEKIKELDLDVQHAMVGHIQEITDNTDNIFCTQWSELTEIPPEELDGLSRNMFYHLKRLVNERDDYCEALAEITQERDYYQLAQQEASKQAQSPSAPGQPQDKNHLTVELADTKARLRRLRQELEEKSEQVVDFQHEIEQSNLTLQKLRQENLELSTDARSARAYRDELDVAKEKLSKTEKFESEIQRYKEKLNDLDFYKARTEELREDNRILHETKAMLEEQVESLRAKKEKWVEVEQENLRIKAQLKEMEERRDEDRRRIQELVDENMALDLDKRQTLNESLTLGRELEDAKTKSSSEWSYKGYYPLAAECNESATSRALRLEKENKRLVQEMEELREQMHHSDSSSTRMSELEKENQRLSEKLKRLQDSATKETQSLLDLEQFSDDLIKDKAQLEQTLETIKENSERQIKELERENEQLQQTINTLRQRTQISLDARVKDIEKENKTLHESLRETTSKLSQVELEKKQLSRQFERIRDNAERAEEMERENTKVGREKEHLQRTIETLKISCENFDQLEKEHNSMEKEHRKLKKEIDSLKSKAEKFDESEKVNIQLNAEKQRLQRIIENLKGTGSKVSEIEEEKEELEKENHQLKKMLATSKESVLKLEEDNLRLDSQTQKLTKSLDHSSRKVEDLRKENTELETEGQRLQKSLESMKASSRKLQRLEKDNRDLETTNTQLERSQKQLEKENKRLRQSMEMKEGMLEDSNTRLASLETEIRHMQKDKERSKDTDSRIQELEKDNKDLLKQTTMDKKTLSTLREELVNEKLHNQQLTNELEKLAAELDKIGLNKEKLLQQEHSQDESRWKALESRMESELKKSLEIKEEKVHALESRLNESVNRNQKLRDELRTLRREHEALQQKYEEEQGSSPPKVTVRRTTQGETTRELIKMKDQVIELERNNAKFETENSSLKQQSRSLESQCNKLQQQVSSLQSQNASLQGQNSNLQSQNAKLQVELSTLQSQKSSVSSENTKLQTQHSQSETQYRSLQKRYDEMRSEHTALQKDFERLQRLHSTLSTDNEAMASEHSMLKSNFKILKSDNKRLEDQYNSLLKENEGLKKMKSTFESVRSEDRSLAAVKADNERLQATNRKLTADYQDLQTDHKSLKQTYNSLQLEHTQLAGDLRDFQSQYMQMDMATSKMEGRCEMLQQLNRTLEEENKQLMTQLTKLLEQNQELLAQTLESKEQFHEEERQFSDKLNELKRQKEKLEEKIMDHYKGYEPSPPRRKGFKLFNKISAAMSRTNKAPKEREKKTSKVSLSDNVDGQGAERSDSSSIGSYGDSLDGSAENTSTQKSNNVQPDSIPMRQSRQKVRRRFTFSPGDLPSESSLKSPRSPRSASPRERVTTLKRSMSQAIVDDYIDMVFKSKKTNLRKHKYRSETVLNTILRDEKEEQPQPKEKKKKRVRLMDNNQKALSKSLDDIDEECNRDSGIDYEPYPLRDRKQKYRSELVLYRTSYPWDYETESSRPRPLQERRNHYRSEEFLHRRSMPALDVISENFCALSSEDLHINIPPEADSQSSGSAGSRPASHNTSYNSEGNRSWSNYSANLSPRIEIDRIRAGSVGSEDHIPTKDPGSLVPPVDRARTASYNSYDSRDSSPRDSTSTPRSHASTPRSQYNAVSPGSEMVSLEQFLDESNKVPSPLFTRKKMEKNRSHSQDSDTVLRDRDKDHLARNMMYSSMGQLPVDSHSARPPSSPNFNTRRQHYQSEVNLSSIPKDRGQDRIHPDSRAMSSSTSRLDGSHPPAPSQRYPPSKMLSPAPNPQSSPVQTRVLTVSNRLDRLSKTPTPTQPQTVTVKTTTIPGTDKPTIMDGKTPSPRGGDAPRRPPPEYNNYSPRGYKPPSTSTPQSVRYSERPTPNPRNLNSQYDSRPDYSRDSRPSPRDGQYNRAPPSTTSPRAPPSPRQQRANPRPPPQEQKSSVRQTAAMFEQKGRDEDRKGEAPNNQGPPPGAEGSSIWYEYGCV</sequence>
<feature type="compositionally biased region" description="Polar residues" evidence="6">
    <location>
        <begin position="1900"/>
        <end position="1914"/>
    </location>
</feature>
<feature type="compositionally biased region" description="Basic and acidic residues" evidence="6">
    <location>
        <begin position="1854"/>
        <end position="1866"/>
    </location>
</feature>
<dbReference type="GO" id="GO:0005085">
    <property type="term" value="F:guanyl-nucleotide exchange factor activity"/>
    <property type="evidence" value="ECO:0007669"/>
    <property type="project" value="UniProtKB-KW"/>
</dbReference>
<feature type="region of interest" description="Disordered" evidence="6">
    <location>
        <begin position="757"/>
        <end position="829"/>
    </location>
</feature>
<comment type="similarity">
    <text evidence="5">Belongs to the CCDC88 family.</text>
</comment>
<name>A0A8J9ZWU9_BRALA</name>
<dbReference type="CDD" id="cd22223">
    <property type="entry name" value="HkD_HkRP"/>
    <property type="match status" value="1"/>
</dbReference>
<comment type="subcellular location">
    <subcellularLocation>
        <location evidence="1">Cytoplasm</location>
    </subcellularLocation>
</comment>
<feature type="compositionally biased region" description="Basic and acidic residues" evidence="6">
    <location>
        <begin position="489"/>
        <end position="499"/>
    </location>
</feature>
<keyword evidence="2" id="KW-0963">Cytoplasm</keyword>
<dbReference type="InterPro" id="IPR036872">
    <property type="entry name" value="CH_dom_sf"/>
</dbReference>
<feature type="region of interest" description="Disordered" evidence="6">
    <location>
        <begin position="219"/>
        <end position="242"/>
    </location>
</feature>
<dbReference type="Proteomes" id="UP000838412">
    <property type="component" value="Chromosome 4"/>
</dbReference>
<evidence type="ECO:0000256" key="6">
    <source>
        <dbReference type="SAM" id="MobiDB-lite"/>
    </source>
</evidence>
<proteinExistence type="inferred from homology"/>
<feature type="compositionally biased region" description="Basic and acidic residues" evidence="6">
    <location>
        <begin position="803"/>
        <end position="813"/>
    </location>
</feature>
<dbReference type="EMBL" id="OV696689">
    <property type="protein sequence ID" value="CAH1264322.1"/>
    <property type="molecule type" value="Genomic_DNA"/>
</dbReference>
<feature type="region of interest" description="Disordered" evidence="6">
    <location>
        <begin position="1380"/>
        <end position="1487"/>
    </location>
</feature>
<feature type="compositionally biased region" description="Low complexity" evidence="6">
    <location>
        <begin position="1921"/>
        <end position="1937"/>
    </location>
</feature>
<reference evidence="8" key="1">
    <citation type="submission" date="2022-01" db="EMBL/GenBank/DDBJ databases">
        <authorList>
            <person name="Braso-Vives M."/>
        </authorList>
    </citation>
    <scope>NUCLEOTIDE SEQUENCE</scope>
</reference>
<feature type="region of interest" description="Disordered" evidence="6">
    <location>
        <begin position="1779"/>
        <end position="1806"/>
    </location>
</feature>
<feature type="compositionally biased region" description="Low complexity" evidence="6">
    <location>
        <begin position="1463"/>
        <end position="1478"/>
    </location>
</feature>
<feature type="region of interest" description="Disordered" evidence="6">
    <location>
        <begin position="1000"/>
        <end position="1028"/>
    </location>
</feature>
<feature type="region of interest" description="Disordered" evidence="6">
    <location>
        <begin position="1649"/>
        <end position="1684"/>
    </location>
</feature>
<dbReference type="PANTHER" id="PTHR18947:SF28">
    <property type="entry name" value="GIRDIN, ISOFORM A"/>
    <property type="match status" value="1"/>
</dbReference>
<feature type="region of interest" description="Disordered" evidence="6">
    <location>
        <begin position="1846"/>
        <end position="2098"/>
    </location>
</feature>
<feature type="domain" description="HOOK N-terminal" evidence="7">
    <location>
        <begin position="19"/>
        <end position="157"/>
    </location>
</feature>
<feature type="compositionally biased region" description="Polar residues" evidence="6">
    <location>
        <begin position="1111"/>
        <end position="1127"/>
    </location>
</feature>
<dbReference type="GO" id="GO:0005737">
    <property type="term" value="C:cytoplasm"/>
    <property type="evidence" value="ECO:0007669"/>
    <property type="project" value="UniProtKB-SubCell"/>
</dbReference>
<evidence type="ECO:0000313" key="9">
    <source>
        <dbReference type="Proteomes" id="UP000838412"/>
    </source>
</evidence>
<dbReference type="GO" id="GO:0005813">
    <property type="term" value="C:centrosome"/>
    <property type="evidence" value="ECO:0007669"/>
    <property type="project" value="TreeGrafter"/>
</dbReference>
<keyword evidence="3" id="KW-0344">Guanine-nucleotide releasing factor</keyword>
<feature type="compositionally biased region" description="Low complexity" evidence="6">
    <location>
        <begin position="219"/>
        <end position="237"/>
    </location>
</feature>
<dbReference type="SUPFAM" id="SSF116907">
    <property type="entry name" value="Hook domain"/>
    <property type="match status" value="1"/>
</dbReference>
<feature type="compositionally biased region" description="Polar residues" evidence="6">
    <location>
        <begin position="1427"/>
        <end position="1440"/>
    </location>
</feature>
<feature type="compositionally biased region" description="Polar residues" evidence="6">
    <location>
        <begin position="1008"/>
        <end position="1023"/>
    </location>
</feature>
<feature type="compositionally biased region" description="Basic and acidic residues" evidence="6">
    <location>
        <begin position="762"/>
        <end position="787"/>
    </location>
</feature>